<dbReference type="SUPFAM" id="SSF46785">
    <property type="entry name" value="Winged helix' DNA-binding domain"/>
    <property type="match status" value="1"/>
</dbReference>
<dbReference type="EMBL" id="CP036498">
    <property type="protein sequence ID" value="QUS39468.1"/>
    <property type="molecule type" value="Genomic_DNA"/>
</dbReference>
<organism evidence="5 6">
    <name type="scientific">Tardiphaga alba</name>
    <dbReference type="NCBI Taxonomy" id="340268"/>
    <lineage>
        <taxon>Bacteria</taxon>
        <taxon>Pseudomonadati</taxon>
        <taxon>Pseudomonadota</taxon>
        <taxon>Alphaproteobacteria</taxon>
        <taxon>Hyphomicrobiales</taxon>
        <taxon>Nitrobacteraceae</taxon>
        <taxon>Tardiphaga</taxon>
    </lineage>
</organism>
<keyword evidence="6" id="KW-1185">Reference proteome</keyword>
<dbReference type="InterPro" id="IPR014710">
    <property type="entry name" value="RmlC-like_jellyroll"/>
</dbReference>
<dbReference type="Gene3D" id="2.60.120.10">
    <property type="entry name" value="Jelly Rolls"/>
    <property type="match status" value="1"/>
</dbReference>
<dbReference type="RefSeq" id="WP_211913008.1">
    <property type="nucleotide sequence ID" value="NZ_CP036498.1"/>
</dbReference>
<sequence>MAQVSEFLSAVPIKTRDLIKPHLTEVKLERGATLARPHSKLEIAYLPIDCVLSVDLQISEGATFCTGLIGSDGLLGAGMSLDDRVCLYGVSAITGGSAFVLTMSRLRDLLLQMPEFRKRSLAYEQFFLAQVQQTAACSALHEAPARLGSWLLRLQQHAGSEISLTQNTLAQMLGVRRTTVTDAALALQKAGAIEYRRGDISILSGEKVRQSSCGCDAEIASHYSRLFQAEFNEE</sequence>
<proteinExistence type="predicted"/>
<evidence type="ECO:0000256" key="3">
    <source>
        <dbReference type="ARBA" id="ARBA00023163"/>
    </source>
</evidence>
<dbReference type="PROSITE" id="PS51063">
    <property type="entry name" value="HTH_CRP_2"/>
    <property type="match status" value="1"/>
</dbReference>
<dbReference type="InterPro" id="IPR018490">
    <property type="entry name" value="cNMP-bd_dom_sf"/>
</dbReference>
<gene>
    <name evidence="5" type="ORF">RPMA_11950</name>
</gene>
<feature type="domain" description="HTH crp-type" evidence="4">
    <location>
        <begin position="141"/>
        <end position="206"/>
    </location>
</feature>
<name>A0ABX8AAM1_9BRAD</name>
<dbReference type="Proteomes" id="UP000682843">
    <property type="component" value="Chromosome"/>
</dbReference>
<keyword evidence="2" id="KW-0238">DNA-binding</keyword>
<evidence type="ECO:0000313" key="6">
    <source>
        <dbReference type="Proteomes" id="UP000682843"/>
    </source>
</evidence>
<keyword evidence="1" id="KW-0805">Transcription regulation</keyword>
<dbReference type="InterPro" id="IPR012318">
    <property type="entry name" value="HTH_CRP"/>
</dbReference>
<dbReference type="SUPFAM" id="SSF51206">
    <property type="entry name" value="cAMP-binding domain-like"/>
    <property type="match status" value="1"/>
</dbReference>
<accession>A0ABX8AAM1</accession>
<evidence type="ECO:0000313" key="5">
    <source>
        <dbReference type="EMBL" id="QUS39468.1"/>
    </source>
</evidence>
<evidence type="ECO:0000256" key="2">
    <source>
        <dbReference type="ARBA" id="ARBA00023125"/>
    </source>
</evidence>
<dbReference type="InterPro" id="IPR036390">
    <property type="entry name" value="WH_DNA-bd_sf"/>
</dbReference>
<evidence type="ECO:0000256" key="1">
    <source>
        <dbReference type="ARBA" id="ARBA00023015"/>
    </source>
</evidence>
<reference evidence="5 6" key="1">
    <citation type="submission" date="2019-02" db="EMBL/GenBank/DDBJ databases">
        <title>Emended description of the genus Rhodopseudomonas and description of Rhodopseudomonas albus sp. nov., a non-phototrophic, heavy-metal-tolerant bacterium isolated from garden soil.</title>
        <authorList>
            <person name="Bao Z."/>
            <person name="Cao W.W."/>
            <person name="Sato Y."/>
            <person name="Nishizawa T."/>
            <person name="Zhao J."/>
            <person name="Guo Y."/>
            <person name="Ohta H."/>
        </authorList>
    </citation>
    <scope>NUCLEOTIDE SEQUENCE [LARGE SCALE GENOMIC DNA]</scope>
    <source>
        <strain evidence="5 6">SK50-23</strain>
    </source>
</reference>
<evidence type="ECO:0000259" key="4">
    <source>
        <dbReference type="PROSITE" id="PS51063"/>
    </source>
</evidence>
<keyword evidence="3" id="KW-0804">Transcription</keyword>
<protein>
    <submittedName>
        <fullName evidence="5">Crp/Fnr family transcriptional regulator</fullName>
    </submittedName>
</protein>
<dbReference type="Pfam" id="PF13545">
    <property type="entry name" value="HTH_Crp_2"/>
    <property type="match status" value="1"/>
</dbReference>